<organism evidence="1 2">
    <name type="scientific">Nonomuraea mesophila</name>
    <dbReference type="NCBI Taxonomy" id="2530382"/>
    <lineage>
        <taxon>Bacteria</taxon>
        <taxon>Bacillati</taxon>
        <taxon>Actinomycetota</taxon>
        <taxon>Actinomycetes</taxon>
        <taxon>Streptosporangiales</taxon>
        <taxon>Streptosporangiaceae</taxon>
        <taxon>Nonomuraea</taxon>
    </lineage>
</organism>
<dbReference type="AlphaFoldDB" id="A0A4R5E3Z8"/>
<gene>
    <name evidence="1" type="ORF">E1295_46985</name>
</gene>
<dbReference type="EMBL" id="SMLD01000306">
    <property type="protein sequence ID" value="TDE20849.1"/>
    <property type="molecule type" value="Genomic_DNA"/>
</dbReference>
<name>A0A4R5E3Z8_9ACTN</name>
<protein>
    <recommendedName>
        <fullName evidence="3">Holliday junction resolvase</fullName>
    </recommendedName>
</protein>
<proteinExistence type="predicted"/>
<dbReference type="Proteomes" id="UP000295136">
    <property type="component" value="Unassembled WGS sequence"/>
</dbReference>
<reference evidence="1 2" key="1">
    <citation type="submission" date="2019-03" db="EMBL/GenBank/DDBJ databases">
        <title>Draft genome sequences of novel Actinobacteria.</title>
        <authorList>
            <person name="Sahin N."/>
            <person name="Ay H."/>
            <person name="Saygin H."/>
        </authorList>
    </citation>
    <scope>NUCLEOTIDE SEQUENCE [LARGE SCALE GENOMIC DNA]</scope>
    <source>
        <strain evidence="1 2">6K102</strain>
    </source>
</reference>
<comment type="caution">
    <text evidence="1">The sequence shown here is derived from an EMBL/GenBank/DDBJ whole genome shotgun (WGS) entry which is preliminary data.</text>
</comment>
<dbReference type="RefSeq" id="WP_132641721.1">
    <property type="nucleotide sequence ID" value="NZ_SMLD01000306.1"/>
</dbReference>
<sequence length="155" mass="16654">MSRSKDIGTRAESAVVAAIRPRGFPHAERRALAGEFDLGDLTGTPGICWEVKGGDKAKDAGDGQIGAWLAETERERINSGANVGVLVTQRRGVGLGNAHRWWAWLPLGHVVELGRGPEYVMPPCVFDIPVRMLLEDACLLLRSAGYGEPLEAVAP</sequence>
<evidence type="ECO:0008006" key="3">
    <source>
        <dbReference type="Google" id="ProtNLM"/>
    </source>
</evidence>
<evidence type="ECO:0000313" key="1">
    <source>
        <dbReference type="EMBL" id="TDE20849.1"/>
    </source>
</evidence>
<evidence type="ECO:0000313" key="2">
    <source>
        <dbReference type="Proteomes" id="UP000295136"/>
    </source>
</evidence>
<accession>A0A4R5E3Z8</accession>
<keyword evidence="2" id="KW-1185">Reference proteome</keyword>